<comment type="similarity">
    <text evidence="6">Belongs to the ABC-4 integral membrane protein family.</text>
</comment>
<evidence type="ECO:0000256" key="1">
    <source>
        <dbReference type="ARBA" id="ARBA00004651"/>
    </source>
</evidence>
<dbReference type="GO" id="GO:0005886">
    <property type="term" value="C:plasma membrane"/>
    <property type="evidence" value="ECO:0007669"/>
    <property type="project" value="UniProtKB-SubCell"/>
</dbReference>
<feature type="domain" description="ABC3 transporter permease C-terminal" evidence="8">
    <location>
        <begin position="635"/>
        <end position="754"/>
    </location>
</feature>
<dbReference type="EMBL" id="PGVA01000019">
    <property type="protein sequence ID" value="PLR83534.1"/>
    <property type="molecule type" value="Genomic_DNA"/>
</dbReference>
<keyword evidence="12" id="KW-1185">Reference proteome</keyword>
<evidence type="ECO:0000256" key="7">
    <source>
        <dbReference type="SAM" id="Phobius"/>
    </source>
</evidence>
<feature type="transmembrane region" description="Helical" evidence="7">
    <location>
        <begin position="335"/>
        <end position="359"/>
    </location>
</feature>
<keyword evidence="2" id="KW-1003">Cell membrane</keyword>
<sequence length="767" mass="85524">MNAVYMRKAWRDIRNSRARIFFIIISISICLSTVATLLNTKELFSRTVADTDRQQDSVISLYTNVFQQELPDLTKIDGINDAEARFKSRVRLEINGSLRNFELIALPGNNHTPGIFLEKTTMDFYDLEKGDIVPVKLPENKEANLPVAGEMTDYTFIPTKFSGFGRAFLSPASLETLDLSSDKNVIQITVKSGDDQQNDSAIIENIKKLLNSQGITVYRSEFTKQSLLLREQMTDTVFSLLIILGVLALILGIILVVHFFYRLTTEKIHDMSILKVLGAERKHLWNEYIVTLGFMGSSIFLLTILSSAGFSYYFSEYLIKSLNIGEFEFYYSTDILVLIVVLAFLIPFVSAFVPIYIVLRIPIIQGLLYGSKEFRKKGGRKATGFRFFCLSVRNAVSRKVQLLTNILILAFGGAIIISCMALNNSMVSTLKEIQSFWQHDSEWSIRTNLSSEQVTELVNQTDGVLQAESWTGRNSEAILPNKTTASSTLLLAVPRESNMLTPAVTKGLWLSSLPKNHIVVNKDFQTMAGNIQPGSRISLKIGNQVKNWTVGGIVQSHLNGPAIYIGAGDYHDWISEQQPNKVMVKMNSHGNSKTISNIEQQFSDHHIAIESFDTVNHMNKRPHEIISLVVYSLLFTGILFTAVGIMNLITVMSGNVLERKQEIGIIRAIGGSDLKIFQLFIGEGLFIAIISWFISVALSYPIQKILNKSIGESLIHSQLQSQFSPWGVGLWLALSLCLGVIASVVPAQKAARLPVKELITEKLGGGQ</sequence>
<gene>
    <name evidence="9" type="ORF">CU635_08875</name>
    <name evidence="10" type="ORF">CVD25_01255</name>
</gene>
<evidence type="ECO:0000256" key="6">
    <source>
        <dbReference type="ARBA" id="ARBA00038076"/>
    </source>
</evidence>
<accession>A0A2N5GN36</accession>
<evidence type="ECO:0000313" key="11">
    <source>
        <dbReference type="Proteomes" id="UP000234951"/>
    </source>
</evidence>
<dbReference type="OrthoDB" id="9780560at2"/>
<keyword evidence="4 7" id="KW-1133">Transmembrane helix</keyword>
<dbReference type="AlphaFoldDB" id="A0A2N5GN36"/>
<feature type="transmembrane region" description="Helical" evidence="7">
    <location>
        <begin position="237"/>
        <end position="261"/>
    </location>
</feature>
<reference evidence="9 11" key="1">
    <citation type="submission" date="2017-11" db="EMBL/GenBank/DDBJ databases">
        <title>Comparitive Functional Genomics of Dry Heat Resistant strains isolated from the Viking Spacecraft.</title>
        <authorList>
            <person name="Seuylemezian A."/>
            <person name="Cooper K."/>
            <person name="Vaishampayan P."/>
        </authorList>
    </citation>
    <scope>NUCLEOTIDE SEQUENCE [LARGE SCALE GENOMIC DNA]</scope>
    <source>
        <strain evidence="9 11">M4.6</strain>
    </source>
</reference>
<comment type="subcellular location">
    <subcellularLocation>
        <location evidence="1">Cell membrane</location>
        <topology evidence="1">Multi-pass membrane protein</topology>
    </subcellularLocation>
</comment>
<organism evidence="9 11">
    <name type="scientific">Bacillus canaveralius</name>
    <dbReference type="NCBI Taxonomy" id="1403243"/>
    <lineage>
        <taxon>Bacteria</taxon>
        <taxon>Bacillati</taxon>
        <taxon>Bacillota</taxon>
        <taxon>Bacilli</taxon>
        <taxon>Bacillales</taxon>
        <taxon>Bacillaceae</taxon>
        <taxon>Bacillus</taxon>
    </lineage>
</organism>
<dbReference type="InterPro" id="IPR003838">
    <property type="entry name" value="ABC3_permease_C"/>
</dbReference>
<evidence type="ECO:0000256" key="4">
    <source>
        <dbReference type="ARBA" id="ARBA00022989"/>
    </source>
</evidence>
<dbReference type="Proteomes" id="UP000235114">
    <property type="component" value="Unassembled WGS sequence"/>
</dbReference>
<dbReference type="InterPro" id="IPR050250">
    <property type="entry name" value="Macrolide_Exporter_MacB"/>
</dbReference>
<feature type="transmembrane region" description="Helical" evidence="7">
    <location>
        <begin position="20"/>
        <end position="38"/>
    </location>
</feature>
<comment type="caution">
    <text evidence="9">The sequence shown here is derived from an EMBL/GenBank/DDBJ whole genome shotgun (WGS) entry which is preliminary data.</text>
</comment>
<protein>
    <recommendedName>
        <fullName evidence="8">ABC3 transporter permease C-terminal domain-containing protein</fullName>
    </recommendedName>
</protein>
<dbReference type="PANTHER" id="PTHR30572:SF4">
    <property type="entry name" value="ABC TRANSPORTER PERMEASE YTRF"/>
    <property type="match status" value="1"/>
</dbReference>
<dbReference type="EMBL" id="PGVD01000004">
    <property type="protein sequence ID" value="PLS00720.1"/>
    <property type="molecule type" value="Genomic_DNA"/>
</dbReference>
<feature type="domain" description="ABC3 transporter permease C-terminal" evidence="8">
    <location>
        <begin position="242"/>
        <end position="362"/>
    </location>
</feature>
<dbReference type="Proteomes" id="UP000234951">
    <property type="component" value="Unassembled WGS sequence"/>
</dbReference>
<keyword evidence="5 7" id="KW-0472">Membrane</keyword>
<evidence type="ECO:0000256" key="3">
    <source>
        <dbReference type="ARBA" id="ARBA00022692"/>
    </source>
</evidence>
<evidence type="ECO:0000313" key="9">
    <source>
        <dbReference type="EMBL" id="PLR83534.1"/>
    </source>
</evidence>
<dbReference type="RefSeq" id="WP_101577011.1">
    <property type="nucleotide sequence ID" value="NZ_PGVA01000019.1"/>
</dbReference>
<evidence type="ECO:0000259" key="8">
    <source>
        <dbReference type="Pfam" id="PF02687"/>
    </source>
</evidence>
<feature type="transmembrane region" description="Helical" evidence="7">
    <location>
        <begin position="723"/>
        <end position="745"/>
    </location>
</feature>
<dbReference type="GO" id="GO:0022857">
    <property type="term" value="F:transmembrane transporter activity"/>
    <property type="evidence" value="ECO:0007669"/>
    <property type="project" value="TreeGrafter"/>
</dbReference>
<dbReference type="PANTHER" id="PTHR30572">
    <property type="entry name" value="MEMBRANE COMPONENT OF TRANSPORTER-RELATED"/>
    <property type="match status" value="1"/>
</dbReference>
<dbReference type="Pfam" id="PF02687">
    <property type="entry name" value="FtsX"/>
    <property type="match status" value="2"/>
</dbReference>
<evidence type="ECO:0000313" key="12">
    <source>
        <dbReference type="Proteomes" id="UP000235114"/>
    </source>
</evidence>
<feature type="transmembrane region" description="Helical" evidence="7">
    <location>
        <begin position="676"/>
        <end position="702"/>
    </location>
</feature>
<evidence type="ECO:0000256" key="2">
    <source>
        <dbReference type="ARBA" id="ARBA00022475"/>
    </source>
</evidence>
<evidence type="ECO:0000256" key="5">
    <source>
        <dbReference type="ARBA" id="ARBA00023136"/>
    </source>
</evidence>
<proteinExistence type="inferred from homology"/>
<feature type="transmembrane region" description="Helical" evidence="7">
    <location>
        <begin position="288"/>
        <end position="315"/>
    </location>
</feature>
<feature type="transmembrane region" description="Helical" evidence="7">
    <location>
        <begin position="402"/>
        <end position="422"/>
    </location>
</feature>
<feature type="transmembrane region" description="Helical" evidence="7">
    <location>
        <begin position="628"/>
        <end position="649"/>
    </location>
</feature>
<keyword evidence="3 7" id="KW-0812">Transmembrane</keyword>
<name>A0A2N5GN36_9BACI</name>
<evidence type="ECO:0000313" key="10">
    <source>
        <dbReference type="EMBL" id="PLS00720.1"/>
    </source>
</evidence>
<reference evidence="10 12" key="2">
    <citation type="submission" date="2017-12" db="EMBL/GenBank/DDBJ databases">
        <title>Comparative Functional Genomics of Dry Heat Resistant strains isolated from the Viking Spacecraft.</title>
        <authorList>
            <person name="Seuylemezian A."/>
            <person name="Cooper K."/>
            <person name="Vaishampayan P."/>
        </authorList>
    </citation>
    <scope>NUCLEOTIDE SEQUENCE [LARGE SCALE GENOMIC DNA]</scope>
    <source>
        <strain evidence="10 12">ATCC 29669</strain>
    </source>
</reference>